<evidence type="ECO:0000259" key="16">
    <source>
        <dbReference type="PROSITE" id="PS50929"/>
    </source>
</evidence>
<dbReference type="PROSITE" id="PS50929">
    <property type="entry name" value="ABC_TM1F"/>
    <property type="match status" value="1"/>
</dbReference>
<evidence type="ECO:0000256" key="11">
    <source>
        <dbReference type="ARBA" id="ARBA00023136"/>
    </source>
</evidence>
<evidence type="ECO:0000256" key="4">
    <source>
        <dbReference type="ARBA" id="ARBA00022448"/>
    </source>
</evidence>
<feature type="transmembrane region" description="Helical" evidence="14">
    <location>
        <begin position="157"/>
        <end position="180"/>
    </location>
</feature>
<dbReference type="PANTHER" id="PTHR24222">
    <property type="entry name" value="ABC TRANSPORTER B FAMILY"/>
    <property type="match status" value="1"/>
</dbReference>
<dbReference type="Gene3D" id="1.20.1560.10">
    <property type="entry name" value="ABC transporter type 1, transmembrane domain"/>
    <property type="match status" value="1"/>
</dbReference>
<dbReference type="PANTHER" id="PTHR24222:SF76">
    <property type="entry name" value="MYCOBACTIN IMPORT ATP-BINDING_PERMEASE PROTEIN IRTB"/>
    <property type="match status" value="1"/>
</dbReference>
<keyword evidence="9" id="KW-1278">Translocase</keyword>
<evidence type="ECO:0000256" key="3">
    <source>
        <dbReference type="ARBA" id="ARBA00012191"/>
    </source>
</evidence>
<feature type="non-terminal residue" evidence="17">
    <location>
        <position position="626"/>
    </location>
</feature>
<dbReference type="Proteomes" id="UP000728032">
    <property type="component" value="Unassembled WGS sequence"/>
</dbReference>
<dbReference type="Gene3D" id="3.40.50.300">
    <property type="entry name" value="P-loop containing nucleotide triphosphate hydrolases"/>
    <property type="match status" value="1"/>
</dbReference>
<dbReference type="GO" id="GO:0008559">
    <property type="term" value="F:ABC-type xenobiotic transporter activity"/>
    <property type="evidence" value="ECO:0007669"/>
    <property type="project" value="UniProtKB-EC"/>
</dbReference>
<keyword evidence="12" id="KW-0325">Glycoprotein</keyword>
<name>A0A7R9M7R3_9ACAR</name>
<evidence type="ECO:0000313" key="17">
    <source>
        <dbReference type="EMBL" id="CAD7655192.1"/>
    </source>
</evidence>
<evidence type="ECO:0000256" key="6">
    <source>
        <dbReference type="ARBA" id="ARBA00022737"/>
    </source>
</evidence>
<dbReference type="InterPro" id="IPR036640">
    <property type="entry name" value="ABC1_TM_sf"/>
</dbReference>
<dbReference type="GO" id="GO:0016887">
    <property type="term" value="F:ATP hydrolysis activity"/>
    <property type="evidence" value="ECO:0007669"/>
    <property type="project" value="InterPro"/>
</dbReference>
<dbReference type="OrthoDB" id="6500128at2759"/>
<keyword evidence="6" id="KW-0677">Repeat</keyword>
<feature type="domain" description="ABC transmembrane type-1" evidence="16">
    <location>
        <begin position="47"/>
        <end position="407"/>
    </location>
</feature>
<evidence type="ECO:0000256" key="1">
    <source>
        <dbReference type="ARBA" id="ARBA00004141"/>
    </source>
</evidence>
<keyword evidence="7" id="KW-0547">Nucleotide-binding</keyword>
<dbReference type="GO" id="GO:0005524">
    <property type="term" value="F:ATP binding"/>
    <property type="evidence" value="ECO:0007669"/>
    <property type="project" value="UniProtKB-KW"/>
</dbReference>
<dbReference type="Pfam" id="PF00664">
    <property type="entry name" value="ABC_membrane"/>
    <property type="match status" value="1"/>
</dbReference>
<dbReference type="PROSITE" id="PS00211">
    <property type="entry name" value="ABC_TRANSPORTER_1"/>
    <property type="match status" value="1"/>
</dbReference>
<dbReference type="SUPFAM" id="SSF90123">
    <property type="entry name" value="ABC transporter transmembrane region"/>
    <property type="match status" value="1"/>
</dbReference>
<dbReference type="GO" id="GO:0097254">
    <property type="term" value="P:renal tubular secretion"/>
    <property type="evidence" value="ECO:0007669"/>
    <property type="project" value="UniProtKB-ARBA"/>
</dbReference>
<protein>
    <recommendedName>
        <fullName evidence="3">ABC-type xenobiotic transporter</fullName>
        <ecNumber evidence="3">7.6.2.2</ecNumber>
    </recommendedName>
</protein>
<evidence type="ECO:0000256" key="12">
    <source>
        <dbReference type="ARBA" id="ARBA00023180"/>
    </source>
</evidence>
<evidence type="ECO:0000313" key="18">
    <source>
        <dbReference type="Proteomes" id="UP000728032"/>
    </source>
</evidence>
<dbReference type="InterPro" id="IPR011527">
    <property type="entry name" value="ABC1_TM_dom"/>
</dbReference>
<feature type="transmembrane region" description="Helical" evidence="14">
    <location>
        <begin position="43"/>
        <end position="66"/>
    </location>
</feature>
<keyword evidence="11 14" id="KW-0472">Membrane</keyword>
<dbReference type="InterPro" id="IPR039421">
    <property type="entry name" value="Type_1_exporter"/>
</dbReference>
<gene>
    <name evidence="17" type="ORF">ONB1V03_LOCUS11836</name>
</gene>
<dbReference type="InterPro" id="IPR017871">
    <property type="entry name" value="ABC_transporter-like_CS"/>
</dbReference>
<evidence type="ECO:0000256" key="9">
    <source>
        <dbReference type="ARBA" id="ARBA00022967"/>
    </source>
</evidence>
<evidence type="ECO:0000256" key="14">
    <source>
        <dbReference type="SAM" id="Phobius"/>
    </source>
</evidence>
<dbReference type="AlphaFoldDB" id="A0A7R9M7R3"/>
<keyword evidence="10 14" id="KW-1133">Transmembrane helix</keyword>
<dbReference type="FunFam" id="3.40.50.300:FF:000479">
    <property type="entry name" value="Multidrug resistance protein 1A"/>
    <property type="match status" value="1"/>
</dbReference>
<evidence type="ECO:0000256" key="10">
    <source>
        <dbReference type="ARBA" id="ARBA00022989"/>
    </source>
</evidence>
<accession>A0A7R9M7R3</accession>
<keyword evidence="18" id="KW-1185">Reference proteome</keyword>
<dbReference type="CDD" id="cd18577">
    <property type="entry name" value="ABC_6TM_Pgp_ABCB1_D1_like"/>
    <property type="match status" value="1"/>
</dbReference>
<reference evidence="17" key="1">
    <citation type="submission" date="2020-11" db="EMBL/GenBank/DDBJ databases">
        <authorList>
            <person name="Tran Van P."/>
        </authorList>
    </citation>
    <scope>NUCLEOTIDE SEQUENCE</scope>
</reference>
<feature type="transmembrane region" description="Helical" evidence="14">
    <location>
        <begin position="234"/>
        <end position="254"/>
    </location>
</feature>
<keyword evidence="5 14" id="KW-0812">Transmembrane</keyword>
<feature type="transmembrane region" description="Helical" evidence="14">
    <location>
        <begin position="337"/>
        <end position="358"/>
    </location>
</feature>
<comment type="similarity">
    <text evidence="2">Belongs to the ABC transporter superfamily. ABCB family. Multidrug resistance exporter (TC 3.A.1.201) subfamily.</text>
</comment>
<keyword evidence="8" id="KW-0067">ATP-binding</keyword>
<sequence length="626" mass="69766">MTRIHTKYPHLSYHWFVPYDRLILHNFIKLFPQFRYSSGFDKLLISIGLVFSIAIGAGTPAIMIFYGKLTDTFVEYAIYDRLSQWPDADQYYRHFLANITDKQEFLDKIMTDFSHLHLDTIQIRLHLDNQTFADRLNETVFQHKRSFADRFTDESDYWSFLMLGVSAAFLVCGYVLVATFSTAARNQTHRIRVLFFEAVLRQDITWFDTKASDDFASKVTADLDLIQQGIGDKVALCVFSFSTVLFSLGTAFYYGWELTLIILSISPILVISFSVVTKIQARYAITEAISYGKAGAVAEEVLGAIRTVYAFDGQQKEIQRYDRNLGPAKKAGVKRTVITAIGGGMIWLCVYGSYGLAFWYGVRLIVRSIQDNNQQYEASTLLIIFMTVLMANINLGQAQPYFEAFAQARGAAALIFEVIERKPHIDSSSETGDKIVGLEGRVEFCDAHFAYPARPAVPVLNGLTMAVEPGQTVALVGASGCGKSTVIQLVQRFYDVSSGQVLIDGRDIRDLNVGWLRDRIGVVGQEPVLFGCSIADNIKLGYSAATQADVESASVDANAYDFIRRLPHQFATIVGERGGQLSGGQKQRIAIARALVRRPKILLLDESTSALDTQSEAVVQAALDRA</sequence>
<dbReference type="GO" id="GO:0005886">
    <property type="term" value="C:plasma membrane"/>
    <property type="evidence" value="ECO:0007669"/>
    <property type="project" value="TreeGrafter"/>
</dbReference>
<evidence type="ECO:0000256" key="2">
    <source>
        <dbReference type="ARBA" id="ARBA00007577"/>
    </source>
</evidence>
<keyword evidence="4" id="KW-0813">Transport</keyword>
<dbReference type="GO" id="GO:0017085">
    <property type="term" value="P:response to insecticide"/>
    <property type="evidence" value="ECO:0007669"/>
    <property type="project" value="UniProtKB-ARBA"/>
</dbReference>
<comment type="subcellular location">
    <subcellularLocation>
        <location evidence="1">Membrane</location>
        <topology evidence="1">Multi-pass membrane protein</topology>
    </subcellularLocation>
</comment>
<dbReference type="InterPro" id="IPR027417">
    <property type="entry name" value="P-loop_NTPase"/>
</dbReference>
<feature type="domain" description="ABC transporter" evidence="15">
    <location>
        <begin position="442"/>
        <end position="626"/>
    </location>
</feature>
<dbReference type="EC" id="7.6.2.2" evidence="3"/>
<evidence type="ECO:0000256" key="5">
    <source>
        <dbReference type="ARBA" id="ARBA00022692"/>
    </source>
</evidence>
<feature type="transmembrane region" description="Helical" evidence="14">
    <location>
        <begin position="260"/>
        <end position="277"/>
    </location>
</feature>
<dbReference type="PROSITE" id="PS50893">
    <property type="entry name" value="ABC_TRANSPORTER_2"/>
    <property type="match status" value="1"/>
</dbReference>
<dbReference type="InterPro" id="IPR003439">
    <property type="entry name" value="ABC_transporter-like_ATP-bd"/>
</dbReference>
<evidence type="ECO:0000256" key="13">
    <source>
        <dbReference type="ARBA" id="ARBA00034018"/>
    </source>
</evidence>
<evidence type="ECO:0000259" key="15">
    <source>
        <dbReference type="PROSITE" id="PS50893"/>
    </source>
</evidence>
<feature type="transmembrane region" description="Helical" evidence="14">
    <location>
        <begin position="378"/>
        <end position="395"/>
    </location>
</feature>
<dbReference type="EMBL" id="CAJPVJ010009138">
    <property type="protein sequence ID" value="CAG2172379.1"/>
    <property type="molecule type" value="Genomic_DNA"/>
</dbReference>
<dbReference type="SMART" id="SM00382">
    <property type="entry name" value="AAA"/>
    <property type="match status" value="1"/>
</dbReference>
<proteinExistence type="inferred from homology"/>
<dbReference type="EMBL" id="OC923963">
    <property type="protein sequence ID" value="CAD7655192.1"/>
    <property type="molecule type" value="Genomic_DNA"/>
</dbReference>
<comment type="catalytic activity">
    <reaction evidence="13">
        <text>ATP + H2O + xenobioticSide 1 = ADP + phosphate + xenobioticSide 2.</text>
        <dbReference type="EC" id="7.6.2.2"/>
    </reaction>
</comment>
<dbReference type="SUPFAM" id="SSF52540">
    <property type="entry name" value="P-loop containing nucleoside triphosphate hydrolases"/>
    <property type="match status" value="1"/>
</dbReference>
<dbReference type="Pfam" id="PF00005">
    <property type="entry name" value="ABC_tran"/>
    <property type="match status" value="1"/>
</dbReference>
<dbReference type="InterPro" id="IPR003593">
    <property type="entry name" value="AAA+_ATPase"/>
</dbReference>
<organism evidence="17">
    <name type="scientific">Oppiella nova</name>
    <dbReference type="NCBI Taxonomy" id="334625"/>
    <lineage>
        <taxon>Eukaryota</taxon>
        <taxon>Metazoa</taxon>
        <taxon>Ecdysozoa</taxon>
        <taxon>Arthropoda</taxon>
        <taxon>Chelicerata</taxon>
        <taxon>Arachnida</taxon>
        <taxon>Acari</taxon>
        <taxon>Acariformes</taxon>
        <taxon>Sarcoptiformes</taxon>
        <taxon>Oribatida</taxon>
        <taxon>Brachypylina</taxon>
        <taxon>Oppioidea</taxon>
        <taxon>Oppiidae</taxon>
        <taxon>Oppiella</taxon>
    </lineage>
</organism>
<evidence type="ECO:0000256" key="7">
    <source>
        <dbReference type="ARBA" id="ARBA00022741"/>
    </source>
</evidence>
<evidence type="ECO:0000256" key="8">
    <source>
        <dbReference type="ARBA" id="ARBA00022840"/>
    </source>
</evidence>